<protein>
    <submittedName>
        <fullName evidence="1">Uncharacterized protein</fullName>
    </submittedName>
</protein>
<accession>A0A645H749</accession>
<organism evidence="1">
    <name type="scientific">bioreactor metagenome</name>
    <dbReference type="NCBI Taxonomy" id="1076179"/>
    <lineage>
        <taxon>unclassified sequences</taxon>
        <taxon>metagenomes</taxon>
        <taxon>ecological metagenomes</taxon>
    </lineage>
</organism>
<reference evidence="1" key="1">
    <citation type="submission" date="2019-08" db="EMBL/GenBank/DDBJ databases">
        <authorList>
            <person name="Kucharzyk K."/>
            <person name="Murdoch R.W."/>
            <person name="Higgins S."/>
            <person name="Loffler F."/>
        </authorList>
    </citation>
    <scope>NUCLEOTIDE SEQUENCE</scope>
</reference>
<sequence length="117" mass="12883">MDRVRCIVDVDVEAFMLFFVGLKECIYFLAVGNIKGIGFVVPSGKLLQRLLQGSRVSPYYGDMGSQLGKGSSDALADTLVATGYNGVSSFKATKRADKVSVKHTKPSFRREDWVSPW</sequence>
<proteinExistence type="predicted"/>
<name>A0A645H749_9ZZZZ</name>
<gene>
    <name evidence="1" type="ORF">SDC9_181675</name>
</gene>
<dbReference type="EMBL" id="VSSQ01087086">
    <property type="protein sequence ID" value="MPN34182.1"/>
    <property type="molecule type" value="Genomic_DNA"/>
</dbReference>
<comment type="caution">
    <text evidence="1">The sequence shown here is derived from an EMBL/GenBank/DDBJ whole genome shotgun (WGS) entry which is preliminary data.</text>
</comment>
<evidence type="ECO:0000313" key="1">
    <source>
        <dbReference type="EMBL" id="MPN34182.1"/>
    </source>
</evidence>
<dbReference type="AlphaFoldDB" id="A0A645H749"/>